<dbReference type="Gene3D" id="1.20.1260.10">
    <property type="match status" value="2"/>
</dbReference>
<name>A0A494ZZ79_9BACI</name>
<keyword evidence="2" id="KW-1185">Reference proteome</keyword>
<proteinExistence type="predicted"/>
<dbReference type="Proteomes" id="UP000269301">
    <property type="component" value="Unassembled WGS sequence"/>
</dbReference>
<accession>A0A494ZZ79</accession>
<dbReference type="InterPro" id="IPR012347">
    <property type="entry name" value="Ferritin-like"/>
</dbReference>
<dbReference type="RefSeq" id="WP_121205595.1">
    <property type="nucleotide sequence ID" value="NZ_RBZP01000018.1"/>
</dbReference>
<evidence type="ECO:0000313" key="1">
    <source>
        <dbReference type="EMBL" id="RKQ30395.1"/>
    </source>
</evidence>
<dbReference type="Pfam" id="PF11553">
    <property type="entry name" value="DUF3231"/>
    <property type="match status" value="2"/>
</dbReference>
<protein>
    <submittedName>
        <fullName evidence="1">DUF3231 family protein</fullName>
    </submittedName>
</protein>
<dbReference type="InterPro" id="IPR021617">
    <property type="entry name" value="DUF3231"/>
</dbReference>
<reference evidence="1 2" key="1">
    <citation type="journal article" date="2016" name="Int. J. Syst. Evol. Microbiol.">
        <title>Oceanobacillus halophilus sp. nov., a novel moderately halophilic bacterium from a hypersaline lake.</title>
        <authorList>
            <person name="Amoozegar M.A."/>
            <person name="Bagheri M."/>
            <person name="Makhdoumi A."/>
            <person name="Nikou M.M."/>
            <person name="Fazeli S.A.S."/>
            <person name="Schumann P."/>
            <person name="Sproer C."/>
            <person name="Sanchez-Porro C."/>
            <person name="Ventosa A."/>
        </authorList>
    </citation>
    <scope>NUCLEOTIDE SEQUENCE [LARGE SCALE GENOMIC DNA]</scope>
    <source>
        <strain evidence="1 2">DSM 23996</strain>
    </source>
</reference>
<dbReference type="EMBL" id="RBZP01000018">
    <property type="protein sequence ID" value="RKQ30395.1"/>
    <property type="molecule type" value="Genomic_DNA"/>
</dbReference>
<dbReference type="AlphaFoldDB" id="A0A494ZZ79"/>
<organism evidence="1 2">
    <name type="scientific">Oceanobacillus halophilus</name>
    <dbReference type="NCBI Taxonomy" id="930130"/>
    <lineage>
        <taxon>Bacteria</taxon>
        <taxon>Bacillati</taxon>
        <taxon>Bacillota</taxon>
        <taxon>Bacilli</taxon>
        <taxon>Bacillales</taxon>
        <taxon>Bacillaceae</taxon>
        <taxon>Oceanobacillus</taxon>
    </lineage>
</organism>
<evidence type="ECO:0000313" key="2">
    <source>
        <dbReference type="Proteomes" id="UP000269301"/>
    </source>
</evidence>
<gene>
    <name evidence="1" type="ORF">D8M06_15930</name>
</gene>
<dbReference type="OrthoDB" id="1675670at2"/>
<sequence length="334" mass="38015">MSEEISYHDNTSLTATEMGKLWVTYIGNSMGKCVLTYYLKNVDDLEIKSVLNDALTLSEDILHRIKEIFHQSNFPVPKGLTTEEDVNLDAPRLFADEFYLYYLGYTGRAGMSLYNAGIPIITRKDIRDFLAETLQRTVELISSVNEVLKSKGIFYGGPDIPTPKKIDFIKSQSYLNGFFGDKRPLHGLEIGHLYDDINNDTTSKALIVAFKQVVQDQKIKRYFERGKNINHRHITTATEMLYKDNLPAPPLLDQMVTDSTIPPFSDKLMLFHKMDMFSMKIRSYANGASLNGRRDIGAMYARFIMDVTLYVEDGANIMIDNGWMEQPPSALDRG</sequence>
<comment type="caution">
    <text evidence="1">The sequence shown here is derived from an EMBL/GenBank/DDBJ whole genome shotgun (WGS) entry which is preliminary data.</text>
</comment>